<dbReference type="SUPFAM" id="SSF48452">
    <property type="entry name" value="TPR-like"/>
    <property type="match status" value="1"/>
</dbReference>
<keyword evidence="3" id="KW-0812">Transmembrane</keyword>
<accession>A0A067KC17</accession>
<keyword evidence="3" id="KW-1133">Transmembrane helix</keyword>
<sequence length="212" mass="23242">MAATDVAIQVAILLLAFAMFIAIQYFPKQALNKLRAKNRTSIQSNRHFIQGTHFLARAKSTPNKSQSQTLAKNALIEAETAISLSPRDAAPLILKALALDLLGHKASALKALDSALSSPREKSLERRDRGDALVKRAELKMAVNRRRRVDSAIEDLKCAVELSREGEKAFCLLGQCYEWKGMGDEAKWAFEEALRVQPGSAGARDGLVRLGS</sequence>
<dbReference type="Proteomes" id="UP000027138">
    <property type="component" value="Unassembled WGS sequence"/>
</dbReference>
<feature type="transmembrane region" description="Helical" evidence="3">
    <location>
        <begin position="6"/>
        <end position="26"/>
    </location>
</feature>
<evidence type="ECO:0000313" key="5">
    <source>
        <dbReference type="Proteomes" id="UP000027138"/>
    </source>
</evidence>
<name>A0A067KC17_JATCU</name>
<evidence type="ECO:0000256" key="3">
    <source>
        <dbReference type="SAM" id="Phobius"/>
    </source>
</evidence>
<dbReference type="PANTHER" id="PTHR21405">
    <property type="entry name" value="CDNA SEQUENCE BC021608"/>
    <property type="match status" value="1"/>
</dbReference>
<keyword evidence="3" id="KW-0472">Membrane</keyword>
<dbReference type="PANTHER" id="PTHR21405:SF0">
    <property type="entry name" value="TETRATRICOPEPTIDE REPEAT PROTEIN 36"/>
    <property type="match status" value="1"/>
</dbReference>
<evidence type="ECO:0000256" key="2">
    <source>
        <dbReference type="PROSITE-ProRule" id="PRU00339"/>
    </source>
</evidence>
<organism evidence="4 5">
    <name type="scientific">Jatropha curcas</name>
    <name type="common">Barbados nut</name>
    <dbReference type="NCBI Taxonomy" id="180498"/>
    <lineage>
        <taxon>Eukaryota</taxon>
        <taxon>Viridiplantae</taxon>
        <taxon>Streptophyta</taxon>
        <taxon>Embryophyta</taxon>
        <taxon>Tracheophyta</taxon>
        <taxon>Spermatophyta</taxon>
        <taxon>Magnoliopsida</taxon>
        <taxon>eudicotyledons</taxon>
        <taxon>Gunneridae</taxon>
        <taxon>Pentapetalae</taxon>
        <taxon>rosids</taxon>
        <taxon>fabids</taxon>
        <taxon>Malpighiales</taxon>
        <taxon>Euphorbiaceae</taxon>
        <taxon>Crotonoideae</taxon>
        <taxon>Jatropheae</taxon>
        <taxon>Jatropha</taxon>
    </lineage>
</organism>
<keyword evidence="2" id="KW-0802">TPR repeat</keyword>
<dbReference type="KEGG" id="jcu:105641696"/>
<protein>
    <submittedName>
        <fullName evidence="4">Uncharacterized protein</fullName>
    </submittedName>
</protein>
<gene>
    <name evidence="4" type="ORF">JCGZ_18710</name>
</gene>
<dbReference type="InterPro" id="IPR038906">
    <property type="entry name" value="TTC36"/>
</dbReference>
<reference evidence="4 5" key="1">
    <citation type="journal article" date="2014" name="PLoS ONE">
        <title>Global Analysis of Gene Expression Profiles in Physic Nut (Jatropha curcas L.) Seedlings Exposed to Salt Stress.</title>
        <authorList>
            <person name="Zhang L."/>
            <person name="Zhang C."/>
            <person name="Wu P."/>
            <person name="Chen Y."/>
            <person name="Li M."/>
            <person name="Jiang H."/>
            <person name="Wu G."/>
        </authorList>
    </citation>
    <scope>NUCLEOTIDE SEQUENCE [LARGE SCALE GENOMIC DNA]</scope>
    <source>
        <strain evidence="5">cv. GZQX0401</strain>
        <tissue evidence="4">Young leaves</tissue>
    </source>
</reference>
<feature type="repeat" description="TPR" evidence="2">
    <location>
        <begin position="167"/>
        <end position="200"/>
    </location>
</feature>
<dbReference type="OrthoDB" id="1870799at2759"/>
<dbReference type="InterPro" id="IPR011990">
    <property type="entry name" value="TPR-like_helical_dom_sf"/>
</dbReference>
<comment type="similarity">
    <text evidence="1">Belongs to the TTC36 family.</text>
</comment>
<dbReference type="InterPro" id="IPR019734">
    <property type="entry name" value="TPR_rpt"/>
</dbReference>
<dbReference type="EMBL" id="KK914734">
    <property type="protein sequence ID" value="KDP29775.1"/>
    <property type="molecule type" value="Genomic_DNA"/>
</dbReference>
<evidence type="ECO:0000256" key="1">
    <source>
        <dbReference type="ARBA" id="ARBA00006995"/>
    </source>
</evidence>
<proteinExistence type="inferred from homology"/>
<dbReference type="AlphaFoldDB" id="A0A067KC17"/>
<evidence type="ECO:0000313" key="4">
    <source>
        <dbReference type="EMBL" id="KDP29775.1"/>
    </source>
</evidence>
<dbReference type="PROSITE" id="PS50005">
    <property type="entry name" value="TPR"/>
    <property type="match status" value="1"/>
</dbReference>
<dbReference type="Gene3D" id="1.25.40.10">
    <property type="entry name" value="Tetratricopeptide repeat domain"/>
    <property type="match status" value="2"/>
</dbReference>
<keyword evidence="5" id="KW-1185">Reference proteome</keyword>
<dbReference type="STRING" id="180498.A0A067KC17"/>